<evidence type="ECO:0000256" key="2">
    <source>
        <dbReference type="ARBA" id="ARBA00022935"/>
    </source>
</evidence>
<dbReference type="GO" id="GO:0019569">
    <property type="term" value="P:L-arabinose catabolic process to D-xylulose 5-phosphate"/>
    <property type="evidence" value="ECO:0007669"/>
    <property type="project" value="UniProtKB-UniRule"/>
</dbReference>
<proteinExistence type="inferred from homology"/>
<evidence type="ECO:0000256" key="4">
    <source>
        <dbReference type="ARBA" id="ARBA00023235"/>
    </source>
</evidence>
<dbReference type="EMBL" id="CP001839">
    <property type="protein sequence ID" value="ADA66997.1"/>
    <property type="molecule type" value="Genomic_DNA"/>
</dbReference>
<dbReference type="InterPro" id="IPR024664">
    <property type="entry name" value="Ara_Isoase_C"/>
</dbReference>
<dbReference type="AlphaFoldDB" id="D2C7R1"/>
<sequence>MIDLKQYEFWFLVGSQYLYGLETLKKVEQQASKIVDSLNNDPIFPSKIVLKPVLKSSSEITEIFEKANADPKCAGVIVWMHTFSPSKMWIRGLSINKKPLLHLHTQYNREIPWDTIDMDYMNLNQSAHGDREHGFIHARMRLPRKVVVGHWEEKEVREKIAKWMRVACAIQDGRMGQIVRFGDNMREVASTEGDKVEAQIKLGWSINTWGVGELAERVKAVSESEVEELLKEYREKYIMPEDEHSLKAIREQAKIEIALREFLKEKNAVGFTTTFEDLHDLPQLPGLAVQRLMEEGYGFGAEGDWKVAGLVRAIKVMGTGLPGGTSFMEDYTYHLTPGNELVLGAHMLEVCPTIAKEKPRIEVHPLSIGGKADPARLVFDGQEGPAVNASIVDMGNRFRLVLNRVLSVPIEKKMPKLPTARVLWKPLPDFKRATTAWILAGGSHHTAFSTAIDVEYLIDWAEALEIEYVVIDENLDLEDFKKELRWNELYWGLLKR</sequence>
<dbReference type="SUPFAM" id="SSF50443">
    <property type="entry name" value="FucI/AraA C-terminal domain-like"/>
    <property type="match status" value="1"/>
</dbReference>
<dbReference type="UniPathway" id="UPA00145">
    <property type="reaction ID" value="UER00565"/>
</dbReference>
<feature type="domain" description="L-arabinose isomerase N-terminal" evidence="7">
    <location>
        <begin position="7"/>
        <end position="172"/>
    </location>
</feature>
<evidence type="ECO:0000256" key="6">
    <source>
        <dbReference type="HAMAP-Rule" id="MF_00519"/>
    </source>
</evidence>
<evidence type="ECO:0000256" key="5">
    <source>
        <dbReference type="ARBA" id="ARBA00023277"/>
    </source>
</evidence>
<dbReference type="SMR" id="D2C7R1"/>
<feature type="binding site" evidence="6">
    <location>
        <position position="346"/>
    </location>
    <ligand>
        <name>Mn(2+)</name>
        <dbReference type="ChEBI" id="CHEBI:29035"/>
    </ligand>
</feature>
<dbReference type="Pfam" id="PF11762">
    <property type="entry name" value="Arabinose_Iso_C"/>
    <property type="match status" value="1"/>
</dbReference>
<dbReference type="HAMAP" id="MF_00519">
    <property type="entry name" value="Arabinose_Isome"/>
    <property type="match status" value="1"/>
</dbReference>
<reference evidence="10 11" key="1">
    <citation type="submission" date="2009-12" db="EMBL/GenBank/DDBJ databases">
        <title>Complete sequence of Thermotoga petrophila RKU-1.</title>
        <authorList>
            <consortium name="US DOE Joint Genome Institute"/>
            <person name="Lucas S."/>
            <person name="Copeland A."/>
            <person name="Lapidus A."/>
            <person name="Glavina del Rio T."/>
            <person name="Dalin E."/>
            <person name="Tice H."/>
            <person name="Bruce D."/>
            <person name="Goodwin L."/>
            <person name="Pitluck S."/>
            <person name="Munk A.C."/>
            <person name="Brettin T."/>
            <person name="Detter J.C."/>
            <person name="Han C."/>
            <person name="Tapia R."/>
            <person name="Larimer F."/>
            <person name="Land M."/>
            <person name="Hauser L."/>
            <person name="Kyrpides N."/>
            <person name="Mikhailova N."/>
            <person name="Nelson K.E."/>
            <person name="Gogarten J.P."/>
            <person name="Noll K.M."/>
        </authorList>
    </citation>
    <scope>NUCLEOTIDE SEQUENCE [LARGE SCALE GENOMIC DNA]</scope>
    <source>
        <strain evidence="11">ATCC BAA-489 / DSM 13996 / JCM 10882 / RKU-10</strain>
    </source>
</reference>
<dbReference type="RefSeq" id="WP_012896223.1">
    <property type="nucleotide sequence ID" value="NC_013642.1"/>
</dbReference>
<dbReference type="CDD" id="cd03557">
    <property type="entry name" value="L-arabinose_isomerase"/>
    <property type="match status" value="1"/>
</dbReference>
<dbReference type="PIRSF" id="PIRSF001478">
    <property type="entry name" value="L-ara_isomerase"/>
    <property type="match status" value="1"/>
</dbReference>
<dbReference type="GO" id="GO:0008733">
    <property type="term" value="F:L-arabinose isomerase activity"/>
    <property type="evidence" value="ECO:0007669"/>
    <property type="project" value="UniProtKB-UniRule"/>
</dbReference>
<keyword evidence="4 6" id="KW-0413">Isomerase</keyword>
<dbReference type="Proteomes" id="UP000000940">
    <property type="component" value="Chromosome"/>
</dbReference>
<evidence type="ECO:0000313" key="10">
    <source>
        <dbReference type="EMBL" id="ADA66997.1"/>
    </source>
</evidence>
<dbReference type="InterPro" id="IPR055390">
    <property type="entry name" value="AraA_central"/>
</dbReference>
<dbReference type="EC" id="5.3.1.4" evidence="6"/>
<keyword evidence="2 6" id="KW-0054">Arabinose catabolism</keyword>
<feature type="binding site" evidence="6">
    <location>
        <position position="445"/>
    </location>
    <ligand>
        <name>Mn(2+)</name>
        <dbReference type="ChEBI" id="CHEBI:29035"/>
    </ligand>
</feature>
<feature type="binding site" evidence="6">
    <location>
        <position position="329"/>
    </location>
    <ligand>
        <name>Mn(2+)</name>
        <dbReference type="ChEBI" id="CHEBI:29035"/>
    </ligand>
</feature>
<comment type="function">
    <text evidence="6">Catalyzes the conversion of L-arabinose to L-ribulose.</text>
</comment>
<comment type="pathway">
    <text evidence="6">Carbohydrate degradation; L-arabinose degradation via L-ribulose; D-xylulose 5-phosphate from L-arabinose (bacterial route): step 1/3.</text>
</comment>
<evidence type="ECO:0000259" key="7">
    <source>
        <dbReference type="Pfam" id="PF02610"/>
    </source>
</evidence>
<keyword evidence="11" id="KW-1185">Reference proteome</keyword>
<keyword evidence="3 6" id="KW-0464">Manganese</keyword>
<dbReference type="InterPro" id="IPR004216">
    <property type="entry name" value="Fuc/Ara_isomerase_C"/>
</dbReference>
<dbReference type="SUPFAM" id="SSF53743">
    <property type="entry name" value="FucI/AraA N-terminal and middle domains"/>
    <property type="match status" value="1"/>
</dbReference>
<organism evidence="10 11">
    <name type="scientific">Thermotoga petrophila (strain ATCC BAA-489 / DSM 13996 / JCM 10882 / RKU-10)</name>
    <name type="common">Thermotoga naphthophila</name>
    <dbReference type="NCBI Taxonomy" id="590168"/>
    <lineage>
        <taxon>Bacteria</taxon>
        <taxon>Thermotogati</taxon>
        <taxon>Thermotogota</taxon>
        <taxon>Thermotogae</taxon>
        <taxon>Thermotogales</taxon>
        <taxon>Thermotogaceae</taxon>
        <taxon>Thermotoga</taxon>
    </lineage>
</organism>
<comment type="catalytic activity">
    <reaction evidence="6">
        <text>beta-L-arabinopyranose = L-ribulose</text>
        <dbReference type="Rhea" id="RHEA:14821"/>
        <dbReference type="ChEBI" id="CHEBI:16880"/>
        <dbReference type="ChEBI" id="CHEBI:40886"/>
        <dbReference type="EC" id="5.3.1.4"/>
    </reaction>
</comment>
<dbReference type="InterPro" id="IPR003762">
    <property type="entry name" value="Lara_isomerase"/>
</dbReference>
<evidence type="ECO:0000256" key="1">
    <source>
        <dbReference type="ARBA" id="ARBA00022723"/>
    </source>
</evidence>
<feature type="binding site" evidence="6">
    <location>
        <position position="302"/>
    </location>
    <ligand>
        <name>Mn(2+)</name>
        <dbReference type="ChEBI" id="CHEBI:29035"/>
    </ligand>
</feature>
<dbReference type="PANTHER" id="PTHR38464:SF1">
    <property type="entry name" value="L-ARABINOSE ISOMERASE"/>
    <property type="match status" value="1"/>
</dbReference>
<protein>
    <recommendedName>
        <fullName evidence="6">L-arabinose isomerase</fullName>
        <ecNumber evidence="6">5.3.1.4</ecNumber>
    </recommendedName>
</protein>
<dbReference type="PANTHER" id="PTHR38464">
    <property type="entry name" value="L-ARABINOSE ISOMERASE"/>
    <property type="match status" value="1"/>
</dbReference>
<accession>D2C7R1</accession>
<evidence type="ECO:0000313" key="11">
    <source>
        <dbReference type="Proteomes" id="UP000000940"/>
    </source>
</evidence>
<dbReference type="HOGENOM" id="CLU_045663_0_0_0"/>
<dbReference type="KEGG" id="tnp:Tnap_0906"/>
<evidence type="ECO:0000259" key="8">
    <source>
        <dbReference type="Pfam" id="PF11762"/>
    </source>
</evidence>
<dbReference type="NCBIfam" id="NF002795">
    <property type="entry name" value="PRK02929.1"/>
    <property type="match status" value="1"/>
</dbReference>
<name>D2C7R1_THEP2</name>
<feature type="domain" description="L-arabinose isomerase central" evidence="9">
    <location>
        <begin position="177"/>
        <end position="320"/>
    </location>
</feature>
<dbReference type="InterPro" id="IPR038583">
    <property type="entry name" value="AraA_N_sf"/>
</dbReference>
<keyword evidence="1 6" id="KW-0479">Metal-binding</keyword>
<comment type="similarity">
    <text evidence="6">Belongs to the arabinose isomerase family.</text>
</comment>
<dbReference type="GO" id="GO:0030145">
    <property type="term" value="F:manganese ion binding"/>
    <property type="evidence" value="ECO:0007669"/>
    <property type="project" value="UniProtKB-UniRule"/>
</dbReference>
<comment type="cofactor">
    <cofactor evidence="6">
        <name>Mn(2+)</name>
        <dbReference type="ChEBI" id="CHEBI:29035"/>
    </cofactor>
    <text evidence="6">Binds 1 Mn(2+) ion per subunit.</text>
</comment>
<dbReference type="GO" id="GO:0005829">
    <property type="term" value="C:cytosol"/>
    <property type="evidence" value="ECO:0007669"/>
    <property type="project" value="TreeGrafter"/>
</dbReference>
<feature type="domain" description="L-arabinose isomerase C-terminal" evidence="8">
    <location>
        <begin position="324"/>
        <end position="467"/>
    </location>
</feature>
<evidence type="ECO:0000259" key="9">
    <source>
        <dbReference type="Pfam" id="PF24856"/>
    </source>
</evidence>
<dbReference type="Pfam" id="PF02610">
    <property type="entry name" value="AraA_N"/>
    <property type="match status" value="1"/>
</dbReference>
<evidence type="ECO:0000256" key="3">
    <source>
        <dbReference type="ARBA" id="ARBA00023211"/>
    </source>
</evidence>
<dbReference type="Gene3D" id="3.40.50.10940">
    <property type="match status" value="1"/>
</dbReference>
<dbReference type="InterPro" id="IPR009015">
    <property type="entry name" value="Fucose_isomerase_N/cen_sf"/>
</dbReference>
<dbReference type="InterPro" id="IPR055389">
    <property type="entry name" value="AraA_N"/>
</dbReference>
<dbReference type="Pfam" id="PF24856">
    <property type="entry name" value="AraA_central"/>
    <property type="match status" value="1"/>
</dbReference>
<gene>
    <name evidence="6" type="primary">araA</name>
    <name evidence="10" type="ordered locus">Tnap_0906</name>
</gene>
<keyword evidence="5 6" id="KW-0119">Carbohydrate metabolism</keyword>